<reference evidence="2 3" key="1">
    <citation type="submission" date="2020-08" db="EMBL/GenBank/DDBJ databases">
        <title>Genomic Encyclopedia of Type Strains, Phase IV (KMG-IV): sequencing the most valuable type-strain genomes for metagenomic binning, comparative biology and taxonomic classification.</title>
        <authorList>
            <person name="Goeker M."/>
        </authorList>
    </citation>
    <scope>NUCLEOTIDE SEQUENCE [LARGE SCALE GENOMIC DNA]</scope>
    <source>
        <strain evidence="2 3">DSM 22071</strain>
    </source>
</reference>
<organism evidence="2 3">
    <name type="scientific">Desulfurispira natronophila</name>
    <dbReference type="NCBI Taxonomy" id="682562"/>
    <lineage>
        <taxon>Bacteria</taxon>
        <taxon>Pseudomonadati</taxon>
        <taxon>Chrysiogenota</taxon>
        <taxon>Chrysiogenia</taxon>
        <taxon>Chrysiogenales</taxon>
        <taxon>Chrysiogenaceae</taxon>
        <taxon>Desulfurispira</taxon>
    </lineage>
</organism>
<accession>A0A7W8DHR9</accession>
<protein>
    <submittedName>
        <fullName evidence="2">Uncharacterized protein</fullName>
    </submittedName>
</protein>
<evidence type="ECO:0000313" key="3">
    <source>
        <dbReference type="Proteomes" id="UP000528322"/>
    </source>
</evidence>
<evidence type="ECO:0000313" key="2">
    <source>
        <dbReference type="EMBL" id="MBB5022637.1"/>
    </source>
</evidence>
<sequence>MGEHNPSPMSIGIVVEVFRKHLQRHITFDHTQNALLMENDDGILVPVDMRDHAHLLHLCQEAIDLHESERLYREQCQRIFETVRNLQRAKAVVNAEVVEVQSDNSLVILCHQHKLQGLCFPRNQMPGYLDAKGCRRLLQSGHRRQALFVPSRCHGTIVEFSARSRSIPEYVLRSHLAPPHNLILFRCTHYSGRVARFLTPQKLPWQAIKKAAAKLRCRIIIDLEGQAPTPLKSSSPRKRRDAMAPREAWRYR</sequence>
<name>A0A7W8DHR9_9BACT</name>
<dbReference type="EMBL" id="JACHID010000013">
    <property type="protein sequence ID" value="MBB5022637.1"/>
    <property type="molecule type" value="Genomic_DNA"/>
</dbReference>
<gene>
    <name evidence="2" type="ORF">HNR37_001975</name>
</gene>
<keyword evidence="3" id="KW-1185">Reference proteome</keyword>
<feature type="compositionally biased region" description="Basic and acidic residues" evidence="1">
    <location>
        <begin position="241"/>
        <end position="252"/>
    </location>
</feature>
<feature type="region of interest" description="Disordered" evidence="1">
    <location>
        <begin position="229"/>
        <end position="252"/>
    </location>
</feature>
<proteinExistence type="predicted"/>
<comment type="caution">
    <text evidence="2">The sequence shown here is derived from an EMBL/GenBank/DDBJ whole genome shotgun (WGS) entry which is preliminary data.</text>
</comment>
<dbReference type="Proteomes" id="UP000528322">
    <property type="component" value="Unassembled WGS sequence"/>
</dbReference>
<evidence type="ECO:0000256" key="1">
    <source>
        <dbReference type="SAM" id="MobiDB-lite"/>
    </source>
</evidence>
<dbReference type="RefSeq" id="WP_183733512.1">
    <property type="nucleotide sequence ID" value="NZ_JACHID010000013.1"/>
</dbReference>
<dbReference type="AlphaFoldDB" id="A0A7W8DHR9"/>